<proteinExistence type="predicted"/>
<feature type="transmembrane region" description="Helical" evidence="8">
    <location>
        <begin position="161"/>
        <end position="188"/>
    </location>
</feature>
<evidence type="ECO:0000313" key="11">
    <source>
        <dbReference type="Proteomes" id="UP001269144"/>
    </source>
</evidence>
<evidence type="ECO:0000313" key="10">
    <source>
        <dbReference type="EMBL" id="MDS9468641.1"/>
    </source>
</evidence>
<comment type="caution">
    <text evidence="10">The sequence shown here is derived from an EMBL/GenBank/DDBJ whole genome shotgun (WGS) entry which is preliminary data.</text>
</comment>
<evidence type="ECO:0000256" key="4">
    <source>
        <dbReference type="ARBA" id="ARBA00022679"/>
    </source>
</evidence>
<evidence type="ECO:0000259" key="9">
    <source>
        <dbReference type="Pfam" id="PF13231"/>
    </source>
</evidence>
<evidence type="ECO:0000256" key="7">
    <source>
        <dbReference type="ARBA" id="ARBA00023136"/>
    </source>
</evidence>
<evidence type="ECO:0000256" key="6">
    <source>
        <dbReference type="ARBA" id="ARBA00022989"/>
    </source>
</evidence>
<dbReference type="PANTHER" id="PTHR33908">
    <property type="entry name" value="MANNOSYLTRANSFERASE YKCB-RELATED"/>
    <property type="match status" value="1"/>
</dbReference>
<evidence type="ECO:0000256" key="5">
    <source>
        <dbReference type="ARBA" id="ARBA00022692"/>
    </source>
</evidence>
<dbReference type="EMBL" id="JAVQLW010000001">
    <property type="protein sequence ID" value="MDS9468641.1"/>
    <property type="molecule type" value="Genomic_DNA"/>
</dbReference>
<evidence type="ECO:0000256" key="2">
    <source>
        <dbReference type="ARBA" id="ARBA00022475"/>
    </source>
</evidence>
<keyword evidence="4 10" id="KW-0808">Transferase</keyword>
<dbReference type="GO" id="GO:0016757">
    <property type="term" value="F:glycosyltransferase activity"/>
    <property type="evidence" value="ECO:0007669"/>
    <property type="project" value="UniProtKB-KW"/>
</dbReference>
<sequence length="415" mass="45882">MNRNSDRDLAWLLAIGLALRIIWALMVPVEPVSDSWAYANFARNIVEHGVYGGQPDQPSAYWAVGPAAITAATFLIFGTESFVGVVLLNLLAGALIILLIYRIGEIWYDQRTATIAALIAALWPNLIFFTSILSSEIWFIALTLGGLWFHERRDGRAWLNLLLAGVIWGLACYVRPVILLLPVALALVALPDGWRAILRAGIRAALLVGLIVLTVSPWTYRNARTFGSPVLVSTNFGPNLWMGNNPDTTGGYMPLPERVGEMDEIERAETLKSEAKDYIRSEPVAFVARTLRKVAQLHERETIGVVWNGDFLTQTIGQPGLLGLKLIATGYWFAVLGLAVFAVALRFAQSPARALFHPAIAGWAYFTMLHAITVVEDRYHMPSAPFIALLAAASANYLLQRRNLPYASRKERRTT</sequence>
<feature type="transmembrane region" description="Helical" evidence="8">
    <location>
        <begin position="200"/>
        <end position="220"/>
    </location>
</feature>
<keyword evidence="3 10" id="KW-0328">Glycosyltransferase</keyword>
<reference evidence="11" key="1">
    <citation type="submission" date="2023-07" db="EMBL/GenBank/DDBJ databases">
        <title>Paracoccus sp. MBLB3053 whole genome sequence.</title>
        <authorList>
            <person name="Hwang C.Y."/>
            <person name="Cho E.-S."/>
            <person name="Seo M.-J."/>
        </authorList>
    </citation>
    <scope>NUCLEOTIDE SEQUENCE [LARGE SCALE GENOMIC DNA]</scope>
    <source>
        <strain evidence="11">MBLB3053</strain>
    </source>
</reference>
<organism evidence="10 11">
    <name type="scientific">Paracoccus aurantius</name>
    <dbReference type="NCBI Taxonomy" id="3073814"/>
    <lineage>
        <taxon>Bacteria</taxon>
        <taxon>Pseudomonadati</taxon>
        <taxon>Pseudomonadota</taxon>
        <taxon>Alphaproteobacteria</taxon>
        <taxon>Rhodobacterales</taxon>
        <taxon>Paracoccaceae</taxon>
        <taxon>Paracoccus</taxon>
    </lineage>
</organism>
<evidence type="ECO:0000256" key="3">
    <source>
        <dbReference type="ARBA" id="ARBA00022676"/>
    </source>
</evidence>
<keyword evidence="11" id="KW-1185">Reference proteome</keyword>
<feature type="transmembrane region" description="Helical" evidence="8">
    <location>
        <begin position="330"/>
        <end position="348"/>
    </location>
</feature>
<keyword evidence="2" id="KW-1003">Cell membrane</keyword>
<feature type="domain" description="Glycosyltransferase RgtA/B/C/D-like" evidence="9">
    <location>
        <begin position="66"/>
        <end position="218"/>
    </location>
</feature>
<feature type="transmembrane region" description="Helical" evidence="8">
    <location>
        <begin position="379"/>
        <end position="399"/>
    </location>
</feature>
<dbReference type="InterPro" id="IPR038731">
    <property type="entry name" value="RgtA/B/C-like"/>
</dbReference>
<protein>
    <submittedName>
        <fullName evidence="10">Glycosyltransferase family 39 protein</fullName>
        <ecNumber evidence="10">2.4.-.-</ecNumber>
    </submittedName>
</protein>
<accession>A0ABU2HUB1</accession>
<dbReference type="PANTHER" id="PTHR33908:SF11">
    <property type="entry name" value="MEMBRANE PROTEIN"/>
    <property type="match status" value="1"/>
</dbReference>
<feature type="transmembrane region" description="Helical" evidence="8">
    <location>
        <begin position="355"/>
        <end position="373"/>
    </location>
</feature>
<keyword evidence="5 8" id="KW-0812">Transmembrane</keyword>
<keyword evidence="7 8" id="KW-0472">Membrane</keyword>
<name>A0ABU2HUB1_9RHOB</name>
<feature type="transmembrane region" description="Helical" evidence="8">
    <location>
        <begin position="82"/>
        <end position="101"/>
    </location>
</feature>
<dbReference type="InterPro" id="IPR050297">
    <property type="entry name" value="LipidA_mod_glycosyltrf_83"/>
</dbReference>
<gene>
    <name evidence="10" type="ORF">RGQ15_13820</name>
</gene>
<comment type="subcellular location">
    <subcellularLocation>
        <location evidence="1">Cell membrane</location>
        <topology evidence="1">Multi-pass membrane protein</topology>
    </subcellularLocation>
</comment>
<dbReference type="Proteomes" id="UP001269144">
    <property type="component" value="Unassembled WGS sequence"/>
</dbReference>
<evidence type="ECO:0000256" key="8">
    <source>
        <dbReference type="SAM" id="Phobius"/>
    </source>
</evidence>
<dbReference type="EC" id="2.4.-.-" evidence="10"/>
<keyword evidence="6 8" id="KW-1133">Transmembrane helix</keyword>
<dbReference type="Pfam" id="PF13231">
    <property type="entry name" value="PMT_2"/>
    <property type="match status" value="1"/>
</dbReference>
<evidence type="ECO:0000256" key="1">
    <source>
        <dbReference type="ARBA" id="ARBA00004651"/>
    </source>
</evidence>
<dbReference type="RefSeq" id="WP_311160898.1">
    <property type="nucleotide sequence ID" value="NZ_JAVQLW010000001.1"/>
</dbReference>
<feature type="transmembrane region" description="Helical" evidence="8">
    <location>
        <begin position="113"/>
        <end position="141"/>
    </location>
</feature>